<dbReference type="RefSeq" id="XP_067819910.1">
    <property type="nucleotide sequence ID" value="XM_067964359.1"/>
</dbReference>
<protein>
    <recommendedName>
        <fullName evidence="4">RXLR phytopathogen effector protein WY-domain domain-containing protein</fullName>
    </recommendedName>
</protein>
<evidence type="ECO:0000313" key="2">
    <source>
        <dbReference type="EMBL" id="TDH70411.1"/>
    </source>
</evidence>
<dbReference type="Proteomes" id="UP000294530">
    <property type="component" value="Unassembled WGS sequence"/>
</dbReference>
<proteinExistence type="predicted"/>
<accession>A0A976IG08</accession>
<dbReference type="GeneID" id="94350030"/>
<keyword evidence="3" id="KW-1185">Reference proteome</keyword>
<comment type="caution">
    <text evidence="2">The sequence shown here is derived from an EMBL/GenBank/DDBJ whole genome shotgun (WGS) entry which is preliminary data.</text>
</comment>
<organism evidence="2 3">
    <name type="scientific">Bremia lactucae</name>
    <name type="common">Lettuce downy mildew</name>
    <dbReference type="NCBI Taxonomy" id="4779"/>
    <lineage>
        <taxon>Eukaryota</taxon>
        <taxon>Sar</taxon>
        <taxon>Stramenopiles</taxon>
        <taxon>Oomycota</taxon>
        <taxon>Peronosporomycetes</taxon>
        <taxon>Peronosporales</taxon>
        <taxon>Peronosporaceae</taxon>
        <taxon>Bremia</taxon>
    </lineage>
</organism>
<name>A0A976IG08_BRELC</name>
<dbReference type="AlphaFoldDB" id="A0A976IG08"/>
<evidence type="ECO:0000256" key="1">
    <source>
        <dbReference type="SAM" id="SignalP"/>
    </source>
</evidence>
<gene>
    <name evidence="2" type="ORF">CCR75_006289</name>
</gene>
<dbReference type="EMBL" id="SHOA02000014">
    <property type="protein sequence ID" value="TDH70411.1"/>
    <property type="molecule type" value="Genomic_DNA"/>
</dbReference>
<dbReference type="PROSITE" id="PS51257">
    <property type="entry name" value="PROKAR_LIPOPROTEIN"/>
    <property type="match status" value="1"/>
</dbReference>
<dbReference type="KEGG" id="blac:94350030"/>
<sequence length="149" mass="17322">MRAIVFVTAAIVLISACDDAWASEAVARMEERSVYPLSLFDQLKFLLCGLPPVKMFKDNAASALLPLKSSVFADIHLTWWERIEALFLPDYLKRFFMSYASLDWYFASWYDCLSADEITNQLKEKYPGKARFIDKIVKAYKTYRLRKHS</sequence>
<feature type="chain" id="PRO_5037146502" description="RXLR phytopathogen effector protein WY-domain domain-containing protein" evidence="1">
    <location>
        <begin position="23"/>
        <end position="149"/>
    </location>
</feature>
<feature type="signal peptide" evidence="1">
    <location>
        <begin position="1"/>
        <end position="22"/>
    </location>
</feature>
<reference evidence="2 3" key="1">
    <citation type="journal article" date="2021" name="Genome Biol.">
        <title>AFLAP: assembly-free linkage analysis pipeline using k-mers from genome sequencing data.</title>
        <authorList>
            <person name="Fletcher K."/>
            <person name="Zhang L."/>
            <person name="Gil J."/>
            <person name="Han R."/>
            <person name="Cavanaugh K."/>
            <person name="Michelmore R."/>
        </authorList>
    </citation>
    <scope>NUCLEOTIDE SEQUENCE [LARGE SCALE GENOMIC DNA]</scope>
    <source>
        <strain evidence="2 3">SF5</strain>
    </source>
</reference>
<evidence type="ECO:0008006" key="4">
    <source>
        <dbReference type="Google" id="ProtNLM"/>
    </source>
</evidence>
<keyword evidence="1" id="KW-0732">Signal</keyword>
<evidence type="ECO:0000313" key="3">
    <source>
        <dbReference type="Proteomes" id="UP000294530"/>
    </source>
</evidence>